<evidence type="ECO:0000313" key="6">
    <source>
        <dbReference type="Proteomes" id="UP000198507"/>
    </source>
</evidence>
<dbReference type="PROSITE" id="PS50943">
    <property type="entry name" value="HTH_CROC1"/>
    <property type="match status" value="1"/>
</dbReference>
<dbReference type="CDD" id="cd00093">
    <property type="entry name" value="HTH_XRE"/>
    <property type="match status" value="1"/>
</dbReference>
<dbReference type="PANTHER" id="PTHR46797">
    <property type="entry name" value="HTH-TYPE TRANSCRIPTIONAL REGULATOR"/>
    <property type="match status" value="1"/>
</dbReference>
<dbReference type="InterPro" id="IPR010982">
    <property type="entry name" value="Lambda_DNA-bd_dom_sf"/>
</dbReference>
<evidence type="ECO:0000256" key="3">
    <source>
        <dbReference type="ARBA" id="ARBA00023163"/>
    </source>
</evidence>
<accession>A0A1H9ZJ64</accession>
<dbReference type="SUPFAM" id="SSF47413">
    <property type="entry name" value="lambda repressor-like DNA-binding domains"/>
    <property type="match status" value="1"/>
</dbReference>
<keyword evidence="3" id="KW-0804">Transcription</keyword>
<dbReference type="PANTHER" id="PTHR46797:SF23">
    <property type="entry name" value="HTH-TYPE TRANSCRIPTIONAL REGULATOR SUTR"/>
    <property type="match status" value="1"/>
</dbReference>
<dbReference type="RefSeq" id="WP_217638019.1">
    <property type="nucleotide sequence ID" value="NZ_FOIE01000001.1"/>
</dbReference>
<dbReference type="GO" id="GO:0003677">
    <property type="term" value="F:DNA binding"/>
    <property type="evidence" value="ECO:0007669"/>
    <property type="project" value="UniProtKB-KW"/>
</dbReference>
<dbReference type="Gene3D" id="2.60.120.10">
    <property type="entry name" value="Jelly Rolls"/>
    <property type="match status" value="1"/>
</dbReference>
<keyword evidence="1" id="KW-0805">Transcription regulation</keyword>
<dbReference type="SUPFAM" id="SSF51182">
    <property type="entry name" value="RmlC-like cupins"/>
    <property type="match status" value="1"/>
</dbReference>
<gene>
    <name evidence="5" type="ORF">SAMN04488546_0600</name>
</gene>
<dbReference type="InterPro" id="IPR001387">
    <property type="entry name" value="Cro/C1-type_HTH"/>
</dbReference>
<dbReference type="InterPro" id="IPR014710">
    <property type="entry name" value="RmlC-like_jellyroll"/>
</dbReference>
<feature type="domain" description="HTH cro/C1-type" evidence="4">
    <location>
        <begin position="16"/>
        <end position="70"/>
    </location>
</feature>
<keyword evidence="6" id="KW-1185">Reference proteome</keyword>
<sequence>MQTPRRDVLVHVGENLRRLRQAAGLSQTALAEASGISRRTIINLEAGEANVSLSGLDRLAEALGAGFVDLVAAPAASTHDIGAVAWRGSAPESEAVLLGSAPARSEVQLWSWALGPGERYDAEPDPAGWHEMVVVTGGRLRIERDDGPVTLETGGHATYSSAQTYAYVNAHDGVTRFIRNVVS</sequence>
<reference evidence="6" key="1">
    <citation type="submission" date="2016-10" db="EMBL/GenBank/DDBJ databases">
        <authorList>
            <person name="Varghese N."/>
            <person name="Submissions S."/>
        </authorList>
    </citation>
    <scope>NUCLEOTIDE SEQUENCE [LARGE SCALE GENOMIC DNA]</scope>
    <source>
        <strain evidence="6">DSM 44209</strain>
    </source>
</reference>
<dbReference type="EMBL" id="FOIE01000001">
    <property type="protein sequence ID" value="SES81138.1"/>
    <property type="molecule type" value="Genomic_DNA"/>
</dbReference>
<dbReference type="Proteomes" id="UP000198507">
    <property type="component" value="Unassembled WGS sequence"/>
</dbReference>
<proteinExistence type="predicted"/>
<protein>
    <submittedName>
        <fullName evidence="5">Transcriptional regulator, contains XRE-family HTH domain</fullName>
    </submittedName>
</protein>
<dbReference type="Pfam" id="PF01381">
    <property type="entry name" value="HTH_3"/>
    <property type="match status" value="1"/>
</dbReference>
<dbReference type="CDD" id="cd02209">
    <property type="entry name" value="cupin_XRE_C"/>
    <property type="match status" value="1"/>
</dbReference>
<evidence type="ECO:0000259" key="4">
    <source>
        <dbReference type="PROSITE" id="PS50943"/>
    </source>
</evidence>
<dbReference type="GO" id="GO:0003700">
    <property type="term" value="F:DNA-binding transcription factor activity"/>
    <property type="evidence" value="ECO:0007669"/>
    <property type="project" value="TreeGrafter"/>
</dbReference>
<dbReference type="GO" id="GO:0005829">
    <property type="term" value="C:cytosol"/>
    <property type="evidence" value="ECO:0007669"/>
    <property type="project" value="TreeGrafter"/>
</dbReference>
<dbReference type="AlphaFoldDB" id="A0A1H9ZJ64"/>
<evidence type="ECO:0000313" key="5">
    <source>
        <dbReference type="EMBL" id="SES81138.1"/>
    </source>
</evidence>
<dbReference type="InterPro" id="IPR050807">
    <property type="entry name" value="TransReg_Diox_bact_type"/>
</dbReference>
<evidence type="ECO:0000256" key="1">
    <source>
        <dbReference type="ARBA" id="ARBA00023015"/>
    </source>
</evidence>
<dbReference type="SMART" id="SM00530">
    <property type="entry name" value="HTH_XRE"/>
    <property type="match status" value="1"/>
</dbReference>
<name>A0A1H9ZJ64_9ACTN</name>
<evidence type="ECO:0000256" key="2">
    <source>
        <dbReference type="ARBA" id="ARBA00023125"/>
    </source>
</evidence>
<organism evidence="5 6">
    <name type="scientific">Geodermatophilus poikilotrophus</name>
    <dbReference type="NCBI Taxonomy" id="1333667"/>
    <lineage>
        <taxon>Bacteria</taxon>
        <taxon>Bacillati</taxon>
        <taxon>Actinomycetota</taxon>
        <taxon>Actinomycetes</taxon>
        <taxon>Geodermatophilales</taxon>
        <taxon>Geodermatophilaceae</taxon>
        <taxon>Geodermatophilus</taxon>
    </lineage>
</organism>
<keyword evidence="2" id="KW-0238">DNA-binding</keyword>
<dbReference type="Gene3D" id="1.10.260.40">
    <property type="entry name" value="lambda repressor-like DNA-binding domains"/>
    <property type="match status" value="1"/>
</dbReference>
<dbReference type="InterPro" id="IPR011051">
    <property type="entry name" value="RmlC_Cupin_sf"/>
</dbReference>